<keyword evidence="6 7" id="KW-0472">Membrane</keyword>
<proteinExistence type="inferred from homology"/>
<evidence type="ECO:0000256" key="1">
    <source>
        <dbReference type="ARBA" id="ARBA00004651"/>
    </source>
</evidence>
<evidence type="ECO:0000259" key="8">
    <source>
        <dbReference type="PROSITE" id="PS50928"/>
    </source>
</evidence>
<reference evidence="9 10" key="1">
    <citation type="submission" date="2019-08" db="EMBL/GenBank/DDBJ databases">
        <title>Bioinformatics analysis of the strain L3 and L5.</title>
        <authorList>
            <person name="Li X."/>
        </authorList>
    </citation>
    <scope>NUCLEOTIDE SEQUENCE [LARGE SCALE GENOMIC DNA]</scope>
    <source>
        <strain evidence="9 10">L5</strain>
    </source>
</reference>
<dbReference type="PANTHER" id="PTHR30183">
    <property type="entry name" value="MOLYBDENUM TRANSPORT SYSTEM PERMEASE PROTEIN MODB"/>
    <property type="match status" value="1"/>
</dbReference>
<feature type="transmembrane region" description="Helical" evidence="7">
    <location>
        <begin position="241"/>
        <end position="263"/>
    </location>
</feature>
<keyword evidence="5 7" id="KW-1133">Transmembrane helix</keyword>
<name>A0A7V7KG44_9GAMM</name>
<evidence type="ECO:0000256" key="5">
    <source>
        <dbReference type="ARBA" id="ARBA00022989"/>
    </source>
</evidence>
<dbReference type="PROSITE" id="PS50928">
    <property type="entry name" value="ABC_TM1"/>
    <property type="match status" value="2"/>
</dbReference>
<keyword evidence="2 7" id="KW-0813">Transport</keyword>
<feature type="transmembrane region" description="Helical" evidence="7">
    <location>
        <begin position="197"/>
        <end position="220"/>
    </location>
</feature>
<dbReference type="Proteomes" id="UP000486760">
    <property type="component" value="Unassembled WGS sequence"/>
</dbReference>
<evidence type="ECO:0000313" key="9">
    <source>
        <dbReference type="EMBL" id="KAA0009816.1"/>
    </source>
</evidence>
<feature type="transmembrane region" description="Helical" evidence="7">
    <location>
        <begin position="421"/>
        <end position="447"/>
    </location>
</feature>
<evidence type="ECO:0000256" key="7">
    <source>
        <dbReference type="RuleBase" id="RU363032"/>
    </source>
</evidence>
<comment type="caution">
    <text evidence="9">The sequence shown here is derived from an EMBL/GenBank/DDBJ whole genome shotgun (WGS) entry which is preliminary data.</text>
</comment>
<feature type="transmembrane region" description="Helical" evidence="7">
    <location>
        <begin position="577"/>
        <end position="596"/>
    </location>
</feature>
<dbReference type="EMBL" id="VTPY01000009">
    <property type="protein sequence ID" value="KAA0009816.1"/>
    <property type="molecule type" value="Genomic_DNA"/>
</dbReference>
<evidence type="ECO:0000313" key="10">
    <source>
        <dbReference type="Proteomes" id="UP000486760"/>
    </source>
</evidence>
<dbReference type="SUPFAM" id="SSF161098">
    <property type="entry name" value="MetI-like"/>
    <property type="match status" value="2"/>
</dbReference>
<feature type="transmembrane region" description="Helical" evidence="7">
    <location>
        <begin position="147"/>
        <end position="165"/>
    </location>
</feature>
<evidence type="ECO:0000256" key="4">
    <source>
        <dbReference type="ARBA" id="ARBA00022692"/>
    </source>
</evidence>
<sequence>MRAPCLDSDQASSAAGLVLDWYHSRLLPPRIPTPASRVSGGSYRLFRSAATGLSDVTRRLSHRLSPWSLLVLAIALFVALPVIAILAHVFMPTQGIWQHLASTVLSRYLSNTFLLAVTVGLGTMVIGTGTAWLVVMCRFPGRRLFEWALLLPLAVPTYVIAYAYTDFLQFAGPLQSWLRELFGWSHGDYYFPNIRSLGGAATLMTLVLYPYVYLLARAAFLEQSVCVLDVGRTLGRGPWRLFVSVAVPLARPAIVGGVSLVLMETLNEFGAVQFFGVDTFTTGIYRTWFGLGEQVAAAQLAACLLLFVIALVLLERWSRGKRRYFHTTNRYQQLPEYRLHGWRAAGALLACLLPVLIGFLLPSGLLAHMAMAKGDALFGTRFLGFAWNSLTLATLAAVIAVALAVVLSYGVRLHDSPPIRFATRIAAMGYAIPGSVVAVGILIPFAWLDSTLNNWLHAHYGKVVGLIFSGSAFILIYAYVVRFLAVSFNTVEASLGKVTPSMDAASRTLGQTPAGTLKRIHTPIMRGSLMAAGILVFVDVMKELPATVILRPFNFDTLAVRAYSLASDERLAEASTASLAIVAVGIIPVVLLSMAMRRSRPGSGNR</sequence>
<keyword evidence="3" id="KW-1003">Cell membrane</keyword>
<feature type="transmembrane region" description="Helical" evidence="7">
    <location>
        <begin position="459"/>
        <end position="480"/>
    </location>
</feature>
<dbReference type="GO" id="GO:0005886">
    <property type="term" value="C:plasma membrane"/>
    <property type="evidence" value="ECO:0007669"/>
    <property type="project" value="UniProtKB-SubCell"/>
</dbReference>
<evidence type="ECO:0000256" key="6">
    <source>
        <dbReference type="ARBA" id="ARBA00023136"/>
    </source>
</evidence>
<dbReference type="AlphaFoldDB" id="A0A7V7KG44"/>
<evidence type="ECO:0000256" key="3">
    <source>
        <dbReference type="ARBA" id="ARBA00022475"/>
    </source>
</evidence>
<feature type="transmembrane region" description="Helical" evidence="7">
    <location>
        <begin position="344"/>
        <end position="365"/>
    </location>
</feature>
<gene>
    <name evidence="9" type="ORF">F0A17_20135</name>
</gene>
<keyword evidence="10" id="KW-1185">Reference proteome</keyword>
<dbReference type="GO" id="GO:0055085">
    <property type="term" value="P:transmembrane transport"/>
    <property type="evidence" value="ECO:0007669"/>
    <property type="project" value="InterPro"/>
</dbReference>
<feature type="transmembrane region" description="Helical" evidence="7">
    <location>
        <begin position="295"/>
        <end position="314"/>
    </location>
</feature>
<keyword evidence="4 7" id="KW-0812">Transmembrane</keyword>
<feature type="transmembrane region" description="Helical" evidence="7">
    <location>
        <begin position="524"/>
        <end position="541"/>
    </location>
</feature>
<dbReference type="Gene3D" id="1.10.3720.10">
    <property type="entry name" value="MetI-like"/>
    <property type="match status" value="2"/>
</dbReference>
<comment type="similarity">
    <text evidence="7">Belongs to the binding-protein-dependent transport system permease family.</text>
</comment>
<protein>
    <submittedName>
        <fullName evidence="9">Iron ABC transporter permease</fullName>
    </submittedName>
</protein>
<feature type="domain" description="ABC transmembrane type-1" evidence="8">
    <location>
        <begin position="109"/>
        <end position="313"/>
    </location>
</feature>
<comment type="subcellular location">
    <subcellularLocation>
        <location evidence="1 7">Cell membrane</location>
        <topology evidence="1 7">Multi-pass membrane protein</topology>
    </subcellularLocation>
</comment>
<dbReference type="InterPro" id="IPR000515">
    <property type="entry name" value="MetI-like"/>
</dbReference>
<dbReference type="InterPro" id="IPR035906">
    <property type="entry name" value="MetI-like_sf"/>
</dbReference>
<feature type="domain" description="ABC transmembrane type-1" evidence="8">
    <location>
        <begin position="386"/>
        <end position="592"/>
    </location>
</feature>
<organism evidence="9 10">
    <name type="scientific">Billgrantia pellis</name>
    <dbReference type="NCBI Taxonomy" id="2606936"/>
    <lineage>
        <taxon>Bacteria</taxon>
        <taxon>Pseudomonadati</taxon>
        <taxon>Pseudomonadota</taxon>
        <taxon>Gammaproteobacteria</taxon>
        <taxon>Oceanospirillales</taxon>
        <taxon>Halomonadaceae</taxon>
        <taxon>Billgrantia</taxon>
    </lineage>
</organism>
<evidence type="ECO:0000256" key="2">
    <source>
        <dbReference type="ARBA" id="ARBA00022448"/>
    </source>
</evidence>
<accession>A0A7V7KG44</accession>
<dbReference type="CDD" id="cd06261">
    <property type="entry name" value="TM_PBP2"/>
    <property type="match status" value="1"/>
</dbReference>
<feature type="transmembrane region" description="Helical" evidence="7">
    <location>
        <begin position="111"/>
        <end position="135"/>
    </location>
</feature>
<feature type="transmembrane region" description="Helical" evidence="7">
    <location>
        <begin position="385"/>
        <end position="409"/>
    </location>
</feature>
<feature type="transmembrane region" description="Helical" evidence="7">
    <location>
        <begin position="67"/>
        <end position="91"/>
    </location>
</feature>
<dbReference type="PANTHER" id="PTHR30183:SF2">
    <property type="entry name" value="IRON UTILIZATION PROTEIN"/>
    <property type="match status" value="1"/>
</dbReference>
<dbReference type="FunFam" id="1.10.3720.10:FF:000088">
    <property type="entry name" value="Iron(III) ABC transporter, permease protein"/>
    <property type="match status" value="1"/>
</dbReference>
<dbReference type="Pfam" id="PF00528">
    <property type="entry name" value="BPD_transp_1"/>
    <property type="match status" value="1"/>
</dbReference>